<feature type="transmembrane region" description="Helical" evidence="10">
    <location>
        <begin position="17"/>
        <end position="37"/>
    </location>
</feature>
<dbReference type="PROSITE" id="PS00216">
    <property type="entry name" value="SUGAR_TRANSPORT_1"/>
    <property type="match status" value="1"/>
</dbReference>
<dbReference type="PRINTS" id="PR00171">
    <property type="entry name" value="SUGRTRNSPORT"/>
</dbReference>
<keyword evidence="3 9" id="KW-0813">Transport</keyword>
<keyword evidence="7 10" id="KW-1133">Transmembrane helix</keyword>
<dbReference type="STRING" id="1385512.N784_11870"/>
<evidence type="ECO:0000313" key="12">
    <source>
        <dbReference type="EMBL" id="KGX84782.1"/>
    </source>
</evidence>
<evidence type="ECO:0000256" key="7">
    <source>
        <dbReference type="ARBA" id="ARBA00022989"/>
    </source>
</evidence>
<evidence type="ECO:0000256" key="1">
    <source>
        <dbReference type="ARBA" id="ARBA00004651"/>
    </source>
</evidence>
<comment type="caution">
    <text evidence="12">The sequence shown here is derived from an EMBL/GenBank/DDBJ whole genome shotgun (WGS) entry which is preliminary data.</text>
</comment>
<feature type="domain" description="Major facilitator superfamily (MFS) profile" evidence="11">
    <location>
        <begin position="24"/>
        <end position="449"/>
    </location>
</feature>
<dbReference type="OrthoDB" id="9783823at2"/>
<dbReference type="InterPro" id="IPR036259">
    <property type="entry name" value="MFS_trans_sf"/>
</dbReference>
<dbReference type="RefSeq" id="WP_036836043.1">
    <property type="nucleotide sequence ID" value="NZ_AVPG01000031.1"/>
</dbReference>
<dbReference type="PROSITE" id="PS00217">
    <property type="entry name" value="SUGAR_TRANSPORT_2"/>
    <property type="match status" value="1"/>
</dbReference>
<keyword evidence="4" id="KW-1003">Cell membrane</keyword>
<comment type="similarity">
    <text evidence="2 9">Belongs to the major facilitator superfamily. Sugar transporter (TC 2.A.1.1) family.</text>
</comment>
<dbReference type="InterPro" id="IPR005829">
    <property type="entry name" value="Sugar_transporter_CS"/>
</dbReference>
<sequence>MGVTNEKQVQASAAKKSLFFAILISCAAAFGGYLYGYDSAVISGAIGPIEQYFNLNPGMVGFVVSSLLIGGATGILLSGFLSDALGIKKVLSISAILFAVSSIFQALATSVTILVIARMIGGIGIGMASVLSVTYISETAPPNIRGRLGSIYQLAVAIGIVSVYFLNAEILSLGGEAWQLEIGWRYILGVAGIPALVYLLILIPIPESPRWLMKSGKVHQAYEVLTKINGKQIADKEADNIQKSLTEHQGGSLADLFTPGVKKALGVGITLAVLQQLVGVNVIIYYAPQVFEAAGAEGNLNTLVTSMIGVAALTGVLVSMWLVDRIGRKSLLMIGTIGMAITQLAVGVLLQFDISAGLTPSILIVLYLFLFNISMGPVVWVILGEIFPNHVRGRAMSIATFCMWVANWFISQAFPIIIARFGDGITFLLFGVMCVVSFFYVWKVIPETKDKSLEEIEQIWTKVEA</sequence>
<evidence type="ECO:0000259" key="11">
    <source>
        <dbReference type="PROSITE" id="PS50850"/>
    </source>
</evidence>
<dbReference type="SUPFAM" id="SSF103473">
    <property type="entry name" value="MFS general substrate transporter"/>
    <property type="match status" value="1"/>
</dbReference>
<keyword evidence="8 10" id="KW-0472">Membrane</keyword>
<keyword evidence="6 10" id="KW-0812">Transmembrane</keyword>
<protein>
    <submittedName>
        <fullName evidence="12">Sugar:proton symporter</fullName>
    </submittedName>
</protein>
<accession>A0A0A5HMC6</accession>
<feature type="transmembrane region" description="Helical" evidence="10">
    <location>
        <begin position="113"/>
        <end position="136"/>
    </location>
</feature>
<dbReference type="PANTHER" id="PTHR48023">
    <property type="entry name" value="D-XYLOSE-PROTON SYMPORTER-LIKE 2"/>
    <property type="match status" value="1"/>
</dbReference>
<dbReference type="NCBIfam" id="TIGR00879">
    <property type="entry name" value="SP"/>
    <property type="match status" value="1"/>
</dbReference>
<organism evidence="12 13">
    <name type="scientific">Pontibacillus litoralis JSM 072002</name>
    <dbReference type="NCBI Taxonomy" id="1385512"/>
    <lineage>
        <taxon>Bacteria</taxon>
        <taxon>Bacillati</taxon>
        <taxon>Bacillota</taxon>
        <taxon>Bacilli</taxon>
        <taxon>Bacillales</taxon>
        <taxon>Bacillaceae</taxon>
        <taxon>Pontibacillus</taxon>
    </lineage>
</organism>
<dbReference type="FunFam" id="1.20.1250.20:FF:000122">
    <property type="entry name" value="D-xylose transporter XylE"/>
    <property type="match status" value="1"/>
</dbReference>
<reference evidence="12 13" key="1">
    <citation type="submission" date="2013-08" db="EMBL/GenBank/DDBJ databases">
        <authorList>
            <person name="Huang J."/>
            <person name="Wang G."/>
        </authorList>
    </citation>
    <scope>NUCLEOTIDE SEQUENCE [LARGE SCALE GENOMIC DNA]</scope>
    <source>
        <strain evidence="12 13">JSM 072002</strain>
    </source>
</reference>
<dbReference type="GO" id="GO:1904659">
    <property type="term" value="P:D-glucose transmembrane transport"/>
    <property type="evidence" value="ECO:0007669"/>
    <property type="project" value="TreeGrafter"/>
</dbReference>
<feature type="transmembrane region" description="Helical" evidence="10">
    <location>
        <begin position="300"/>
        <end position="323"/>
    </location>
</feature>
<feature type="transmembrane region" description="Helical" evidence="10">
    <location>
        <begin position="186"/>
        <end position="205"/>
    </location>
</feature>
<feature type="transmembrane region" description="Helical" evidence="10">
    <location>
        <begin position="148"/>
        <end position="166"/>
    </location>
</feature>
<gene>
    <name evidence="12" type="ORF">N784_11870</name>
</gene>
<dbReference type="InterPro" id="IPR050820">
    <property type="entry name" value="MFS_Sugar_Transporter"/>
</dbReference>
<feature type="transmembrane region" description="Helical" evidence="10">
    <location>
        <begin position="57"/>
        <end position="78"/>
    </location>
</feature>
<dbReference type="GO" id="GO:0022857">
    <property type="term" value="F:transmembrane transporter activity"/>
    <property type="evidence" value="ECO:0007669"/>
    <property type="project" value="InterPro"/>
</dbReference>
<feature type="transmembrane region" description="Helical" evidence="10">
    <location>
        <begin position="424"/>
        <end position="442"/>
    </location>
</feature>
<evidence type="ECO:0000256" key="2">
    <source>
        <dbReference type="ARBA" id="ARBA00010992"/>
    </source>
</evidence>
<feature type="transmembrane region" description="Helical" evidence="10">
    <location>
        <begin position="90"/>
        <end position="107"/>
    </location>
</feature>
<proteinExistence type="inferred from homology"/>
<dbReference type="Gene3D" id="1.20.1250.20">
    <property type="entry name" value="MFS general substrate transporter like domains"/>
    <property type="match status" value="2"/>
</dbReference>
<feature type="transmembrane region" description="Helical" evidence="10">
    <location>
        <begin position="330"/>
        <end position="350"/>
    </location>
</feature>
<evidence type="ECO:0000256" key="9">
    <source>
        <dbReference type="RuleBase" id="RU003346"/>
    </source>
</evidence>
<dbReference type="Proteomes" id="UP000030401">
    <property type="component" value="Unassembled WGS sequence"/>
</dbReference>
<evidence type="ECO:0000256" key="5">
    <source>
        <dbReference type="ARBA" id="ARBA00022597"/>
    </source>
</evidence>
<evidence type="ECO:0000256" key="6">
    <source>
        <dbReference type="ARBA" id="ARBA00022692"/>
    </source>
</evidence>
<dbReference type="InterPro" id="IPR003663">
    <property type="entry name" value="Sugar/inositol_transpt"/>
</dbReference>
<comment type="subcellular location">
    <subcellularLocation>
        <location evidence="1">Cell membrane</location>
        <topology evidence="1">Multi-pass membrane protein</topology>
    </subcellularLocation>
</comment>
<dbReference type="GO" id="GO:0005886">
    <property type="term" value="C:plasma membrane"/>
    <property type="evidence" value="ECO:0007669"/>
    <property type="project" value="UniProtKB-SubCell"/>
</dbReference>
<keyword evidence="5" id="KW-0762">Sugar transport</keyword>
<keyword evidence="13" id="KW-1185">Reference proteome</keyword>
<dbReference type="eggNOG" id="COG2814">
    <property type="taxonomic scope" value="Bacteria"/>
</dbReference>
<evidence type="ECO:0000256" key="3">
    <source>
        <dbReference type="ARBA" id="ARBA00022448"/>
    </source>
</evidence>
<evidence type="ECO:0000256" key="8">
    <source>
        <dbReference type="ARBA" id="ARBA00023136"/>
    </source>
</evidence>
<dbReference type="InterPro" id="IPR020846">
    <property type="entry name" value="MFS_dom"/>
</dbReference>
<dbReference type="EMBL" id="AVPG01000031">
    <property type="protein sequence ID" value="KGX84782.1"/>
    <property type="molecule type" value="Genomic_DNA"/>
</dbReference>
<dbReference type="CDD" id="cd17359">
    <property type="entry name" value="MFS_XylE_like"/>
    <property type="match status" value="1"/>
</dbReference>
<dbReference type="Pfam" id="PF00083">
    <property type="entry name" value="Sugar_tr"/>
    <property type="match status" value="1"/>
</dbReference>
<dbReference type="PANTHER" id="PTHR48023:SF4">
    <property type="entry name" value="D-XYLOSE-PROTON SYMPORTER-LIKE 2"/>
    <property type="match status" value="1"/>
</dbReference>
<dbReference type="PROSITE" id="PS50850">
    <property type="entry name" value="MFS"/>
    <property type="match status" value="1"/>
</dbReference>
<dbReference type="InterPro" id="IPR005828">
    <property type="entry name" value="MFS_sugar_transport-like"/>
</dbReference>
<evidence type="ECO:0000313" key="13">
    <source>
        <dbReference type="Proteomes" id="UP000030401"/>
    </source>
</evidence>
<feature type="transmembrane region" description="Helical" evidence="10">
    <location>
        <begin position="362"/>
        <end position="383"/>
    </location>
</feature>
<feature type="transmembrane region" description="Helical" evidence="10">
    <location>
        <begin position="264"/>
        <end position="288"/>
    </location>
</feature>
<dbReference type="InterPro" id="IPR047984">
    <property type="entry name" value="XylE-like"/>
</dbReference>
<evidence type="ECO:0000256" key="10">
    <source>
        <dbReference type="SAM" id="Phobius"/>
    </source>
</evidence>
<name>A0A0A5HMC6_9BACI</name>
<dbReference type="AlphaFoldDB" id="A0A0A5HMC6"/>
<feature type="transmembrane region" description="Helical" evidence="10">
    <location>
        <begin position="395"/>
        <end position="418"/>
    </location>
</feature>
<evidence type="ECO:0000256" key="4">
    <source>
        <dbReference type="ARBA" id="ARBA00022475"/>
    </source>
</evidence>